<name>A0A645BIG7_9ZZZZ</name>
<evidence type="ECO:0000313" key="1">
    <source>
        <dbReference type="EMBL" id="MPM65260.1"/>
    </source>
</evidence>
<reference evidence="1" key="1">
    <citation type="submission" date="2019-08" db="EMBL/GenBank/DDBJ databases">
        <authorList>
            <person name="Kucharzyk K."/>
            <person name="Murdoch R.W."/>
            <person name="Higgins S."/>
            <person name="Loffler F."/>
        </authorList>
    </citation>
    <scope>NUCLEOTIDE SEQUENCE</scope>
</reference>
<accession>A0A645BIG7</accession>
<gene>
    <name evidence="1" type="ORF">SDC9_112155</name>
</gene>
<dbReference type="AlphaFoldDB" id="A0A645BIG7"/>
<organism evidence="1">
    <name type="scientific">bioreactor metagenome</name>
    <dbReference type="NCBI Taxonomy" id="1076179"/>
    <lineage>
        <taxon>unclassified sequences</taxon>
        <taxon>metagenomes</taxon>
        <taxon>ecological metagenomes</taxon>
    </lineage>
</organism>
<comment type="caution">
    <text evidence="1">The sequence shown here is derived from an EMBL/GenBank/DDBJ whole genome shotgun (WGS) entry which is preliminary data.</text>
</comment>
<sequence>MKKEEIIATEVANIIENNKNATLPTHGNTKNPLRKRASSHIWTIESPSGNKYTHALISVKESSKNKILFKSTF</sequence>
<proteinExistence type="predicted"/>
<dbReference type="EMBL" id="VSSQ01020420">
    <property type="protein sequence ID" value="MPM65260.1"/>
    <property type="molecule type" value="Genomic_DNA"/>
</dbReference>
<protein>
    <submittedName>
        <fullName evidence="1">Uncharacterized protein</fullName>
    </submittedName>
</protein>